<evidence type="ECO:0000313" key="2">
    <source>
        <dbReference type="Proteomes" id="UP000537126"/>
    </source>
</evidence>
<dbReference type="RefSeq" id="WP_262886440.1">
    <property type="nucleotide sequence ID" value="NZ_JAASRN010000001.1"/>
</dbReference>
<sequence>MRAALPNPEAAILLMGYVAMNHKAYERKAKLDYDGSFQWEEQ</sequence>
<keyword evidence="2" id="KW-1185">Reference proteome</keyword>
<proteinExistence type="predicted"/>
<dbReference type="Proteomes" id="UP000537126">
    <property type="component" value="Unassembled WGS sequence"/>
</dbReference>
<comment type="caution">
    <text evidence="1">The sequence shown here is derived from an EMBL/GenBank/DDBJ whole genome shotgun (WGS) entry which is preliminary data.</text>
</comment>
<organism evidence="1 2">
    <name type="scientific">Thermonema lapsum</name>
    <dbReference type="NCBI Taxonomy" id="28195"/>
    <lineage>
        <taxon>Bacteria</taxon>
        <taxon>Pseudomonadati</taxon>
        <taxon>Bacteroidota</taxon>
        <taxon>Cytophagia</taxon>
        <taxon>Cytophagales</taxon>
        <taxon>Thermonemataceae</taxon>
        <taxon>Thermonema</taxon>
    </lineage>
</organism>
<accession>A0A846MPF7</accession>
<evidence type="ECO:0000313" key="1">
    <source>
        <dbReference type="EMBL" id="NIK73331.1"/>
    </source>
</evidence>
<reference evidence="1 2" key="1">
    <citation type="submission" date="2020-03" db="EMBL/GenBank/DDBJ databases">
        <title>Genomic Encyclopedia of Type Strains, Phase IV (KMG-IV): sequencing the most valuable type-strain genomes for metagenomic binning, comparative biology and taxonomic classification.</title>
        <authorList>
            <person name="Goeker M."/>
        </authorList>
    </citation>
    <scope>NUCLEOTIDE SEQUENCE [LARGE SCALE GENOMIC DNA]</scope>
    <source>
        <strain evidence="1 2">DSM 5718</strain>
    </source>
</reference>
<dbReference type="EMBL" id="JAASRN010000001">
    <property type="protein sequence ID" value="NIK73331.1"/>
    <property type="molecule type" value="Genomic_DNA"/>
</dbReference>
<dbReference type="AlphaFoldDB" id="A0A846MPF7"/>
<name>A0A846MPF7_9BACT</name>
<protein>
    <submittedName>
        <fullName evidence="1">Uncharacterized protein</fullName>
    </submittedName>
</protein>
<gene>
    <name evidence="1" type="ORF">FHS56_000817</name>
</gene>